<comment type="caution">
    <text evidence="4">The sequence shown here is derived from an EMBL/GenBank/DDBJ whole genome shotgun (WGS) entry which is preliminary data.</text>
</comment>
<dbReference type="Gene3D" id="3.40.920.10">
    <property type="entry name" value="Pyruvate-ferredoxin oxidoreductase, PFOR, domain III"/>
    <property type="match status" value="1"/>
</dbReference>
<dbReference type="EMBL" id="MGAI01000031">
    <property type="protein sequence ID" value="OGK44290.1"/>
    <property type="molecule type" value="Genomic_DNA"/>
</dbReference>
<keyword evidence="1" id="KW-0560">Oxidoreductase</keyword>
<dbReference type="InterPro" id="IPR050722">
    <property type="entry name" value="Pyruvate:ferred/Flavod_OxRd"/>
</dbReference>
<evidence type="ECO:0000259" key="2">
    <source>
        <dbReference type="Pfam" id="PF01558"/>
    </source>
</evidence>
<dbReference type="PANTHER" id="PTHR32154">
    <property type="entry name" value="PYRUVATE-FLAVODOXIN OXIDOREDUCTASE-RELATED"/>
    <property type="match status" value="1"/>
</dbReference>
<dbReference type="InterPro" id="IPR019752">
    <property type="entry name" value="Pyrv/ketoisovalerate_OxRed_cat"/>
</dbReference>
<feature type="domain" description="Pyruvate flavodoxin/ferredoxin oxidoreductase pyrimidine binding" evidence="3">
    <location>
        <begin position="211"/>
        <end position="451"/>
    </location>
</feature>
<dbReference type="Pfam" id="PF01558">
    <property type="entry name" value="POR"/>
    <property type="match status" value="1"/>
</dbReference>
<dbReference type="InterPro" id="IPR009014">
    <property type="entry name" value="Transketo_C/PFOR_II"/>
</dbReference>
<evidence type="ECO:0000259" key="3">
    <source>
        <dbReference type="Pfam" id="PF01855"/>
    </source>
</evidence>
<dbReference type="AlphaFoldDB" id="A0A1F7ILZ0"/>
<dbReference type="Gene3D" id="3.40.50.970">
    <property type="match status" value="1"/>
</dbReference>
<evidence type="ECO:0000313" key="4">
    <source>
        <dbReference type="EMBL" id="OGK44290.1"/>
    </source>
</evidence>
<dbReference type="FunFam" id="3.40.50.970:FF:000022">
    <property type="entry name" value="2-oxoglutarate ferredoxin oxidoreductase alpha subunit"/>
    <property type="match status" value="1"/>
</dbReference>
<dbReference type="PANTHER" id="PTHR32154:SF20">
    <property type="entry name" value="2-OXOGLUTARATE OXIDOREDUCTASE SUBUNIT KORA"/>
    <property type="match status" value="1"/>
</dbReference>
<organism evidence="4 5">
    <name type="scientific">Candidatus Roizmanbacteria bacterium RIFCSPLOWO2_01_FULL_37_16</name>
    <dbReference type="NCBI Taxonomy" id="1802058"/>
    <lineage>
        <taxon>Bacteria</taxon>
        <taxon>Candidatus Roizmaniibacteriota</taxon>
    </lineage>
</organism>
<dbReference type="Pfam" id="PF01855">
    <property type="entry name" value="POR_N"/>
    <property type="match status" value="1"/>
</dbReference>
<dbReference type="GO" id="GO:0006979">
    <property type="term" value="P:response to oxidative stress"/>
    <property type="evidence" value="ECO:0007669"/>
    <property type="project" value="TreeGrafter"/>
</dbReference>
<dbReference type="InterPro" id="IPR022367">
    <property type="entry name" value="2-oxoacid/accept_OxRdtase_asu"/>
</dbReference>
<sequence>MRIIFMRFTWKIGGEAGFGIMTTGLLFSKIANRLGYYTFDYIEYPSLIRGGHNAFEAIVSDEEVHGLKKEIDFLVCLNADTFKYHKQRLTSESVVLYDPDEFAIEQENIIRISVPFKKILSDLKGQPVMKNTIAMGASLAILGSDLSILNEMLDKQFSRKGEAVVDFNKKFASLGFDQVRKNFPTQTKPLLKKREDEQKLVMSGNEAFSLGAIAADCRLYCAYPMTPSSSVLTTLASWQEKTGIIVRHAEDEISVINTALGGSFAGVRSAVGTSGGGFALMVESVSLAGITETPIVIFIAQRPGPATGMPTWTEQGDLLFATFAGHGEFPKIVLAPGDVEEMTTLTAEAFNFADIYQTPVLVMSDMFLSESHKTMKKSFLDKFLDEYKVNRGKTIDTFSSSSKYLRYQLTEDGISPRLIPGFKGQYYQANSYEHVEDGHTTEEALARKQQVEKRNKKLDTYLLNHFKPPKVFGNIETAQTIFVSWGTTKGPILEAQAILRGMGIETAFIHFTHIYPLKEEVIAPLFKDSQKRYVLLENNSHGQFGKLLRMETGLELQEKLLKYDGRPFWPEEIVESIKI</sequence>
<dbReference type="InterPro" id="IPR029061">
    <property type="entry name" value="THDP-binding"/>
</dbReference>
<proteinExistence type="predicted"/>
<dbReference type="SUPFAM" id="SSF52922">
    <property type="entry name" value="TK C-terminal domain-like"/>
    <property type="match status" value="1"/>
</dbReference>
<reference evidence="4 5" key="1">
    <citation type="journal article" date="2016" name="Nat. Commun.">
        <title>Thousands of microbial genomes shed light on interconnected biogeochemical processes in an aquifer system.</title>
        <authorList>
            <person name="Anantharaman K."/>
            <person name="Brown C.T."/>
            <person name="Hug L.A."/>
            <person name="Sharon I."/>
            <person name="Castelle C.J."/>
            <person name="Probst A.J."/>
            <person name="Thomas B.C."/>
            <person name="Singh A."/>
            <person name="Wilkins M.J."/>
            <person name="Karaoz U."/>
            <person name="Brodie E.L."/>
            <person name="Williams K.H."/>
            <person name="Hubbard S.S."/>
            <person name="Banfield J.F."/>
        </authorList>
    </citation>
    <scope>NUCLEOTIDE SEQUENCE [LARGE SCALE GENOMIC DNA]</scope>
</reference>
<dbReference type="InterPro" id="IPR002869">
    <property type="entry name" value="Pyrv_flavodox_OxRed_cen"/>
</dbReference>
<dbReference type="InterPro" id="IPR002880">
    <property type="entry name" value="Pyrv_Fd/Flavodoxin_OxRdtase_N"/>
</dbReference>
<dbReference type="SUPFAM" id="SSF53323">
    <property type="entry name" value="Pyruvate-ferredoxin oxidoreductase, PFOR, domain III"/>
    <property type="match status" value="1"/>
</dbReference>
<protein>
    <recommendedName>
        <fullName evidence="6">2-oxoacid:ferredoxin oxidoreductase subunit alpha</fullName>
    </recommendedName>
</protein>
<evidence type="ECO:0000256" key="1">
    <source>
        <dbReference type="ARBA" id="ARBA00023002"/>
    </source>
</evidence>
<gene>
    <name evidence="4" type="ORF">A3B40_01465</name>
</gene>
<dbReference type="GO" id="GO:0016903">
    <property type="term" value="F:oxidoreductase activity, acting on the aldehyde or oxo group of donors"/>
    <property type="evidence" value="ECO:0007669"/>
    <property type="project" value="InterPro"/>
</dbReference>
<name>A0A1F7ILZ0_9BACT</name>
<dbReference type="CDD" id="cd07034">
    <property type="entry name" value="TPP_PYR_PFOR_IOR-alpha_like"/>
    <property type="match status" value="1"/>
</dbReference>
<feature type="domain" description="Pyruvate/ketoisovalerate oxidoreductase catalytic" evidence="2">
    <location>
        <begin position="17"/>
        <end position="176"/>
    </location>
</feature>
<evidence type="ECO:0000313" key="5">
    <source>
        <dbReference type="Proteomes" id="UP000178040"/>
    </source>
</evidence>
<evidence type="ECO:0008006" key="6">
    <source>
        <dbReference type="Google" id="ProtNLM"/>
    </source>
</evidence>
<dbReference type="Gene3D" id="3.40.50.920">
    <property type="match status" value="1"/>
</dbReference>
<dbReference type="NCBIfam" id="TIGR03710">
    <property type="entry name" value="OAFO_sf"/>
    <property type="match status" value="1"/>
</dbReference>
<accession>A0A1F7ILZ0</accession>
<dbReference type="SUPFAM" id="SSF52518">
    <property type="entry name" value="Thiamin diphosphate-binding fold (THDP-binding)"/>
    <property type="match status" value="1"/>
</dbReference>
<dbReference type="Proteomes" id="UP000178040">
    <property type="component" value="Unassembled WGS sequence"/>
</dbReference>